<feature type="region of interest" description="Disordered" evidence="1">
    <location>
        <begin position="1"/>
        <end position="72"/>
    </location>
</feature>
<dbReference type="WBParaSite" id="TREG1_135880.1">
    <property type="protein sequence ID" value="TREG1_135880.1"/>
    <property type="gene ID" value="TREG1_135880"/>
</dbReference>
<sequence>MSVESESAAVPSGGSEAGKPAPATAPAATEGKKDVSPKKAAAGKPLSAPVKKPSSGSKSPSKPYRKSTSCSS</sequence>
<feature type="compositionally biased region" description="Low complexity" evidence="1">
    <location>
        <begin position="17"/>
        <end position="29"/>
    </location>
</feature>
<name>A0AA85J669_TRIRE</name>
<reference evidence="3" key="2">
    <citation type="submission" date="2023-11" db="UniProtKB">
        <authorList>
            <consortium name="WormBaseParasite"/>
        </authorList>
    </citation>
    <scope>IDENTIFICATION</scope>
</reference>
<reference evidence="2" key="1">
    <citation type="submission" date="2022-06" db="EMBL/GenBank/DDBJ databases">
        <authorList>
            <person name="Berger JAMES D."/>
            <person name="Berger JAMES D."/>
        </authorList>
    </citation>
    <scope>NUCLEOTIDE SEQUENCE [LARGE SCALE GENOMIC DNA]</scope>
</reference>
<evidence type="ECO:0000313" key="2">
    <source>
        <dbReference type="Proteomes" id="UP000050795"/>
    </source>
</evidence>
<accession>A0AA85J669</accession>
<organism evidence="2 3">
    <name type="scientific">Trichobilharzia regenti</name>
    <name type="common">Nasal bird schistosome</name>
    <dbReference type="NCBI Taxonomy" id="157069"/>
    <lineage>
        <taxon>Eukaryota</taxon>
        <taxon>Metazoa</taxon>
        <taxon>Spiralia</taxon>
        <taxon>Lophotrochozoa</taxon>
        <taxon>Platyhelminthes</taxon>
        <taxon>Trematoda</taxon>
        <taxon>Digenea</taxon>
        <taxon>Strigeidida</taxon>
        <taxon>Schistosomatoidea</taxon>
        <taxon>Schistosomatidae</taxon>
        <taxon>Trichobilharzia</taxon>
    </lineage>
</organism>
<evidence type="ECO:0000256" key="1">
    <source>
        <dbReference type="SAM" id="MobiDB-lite"/>
    </source>
</evidence>
<dbReference type="Proteomes" id="UP000050795">
    <property type="component" value="Unassembled WGS sequence"/>
</dbReference>
<keyword evidence="2" id="KW-1185">Reference proteome</keyword>
<evidence type="ECO:0000313" key="3">
    <source>
        <dbReference type="WBParaSite" id="TREG1_135880.1"/>
    </source>
</evidence>
<feature type="compositionally biased region" description="Low complexity" evidence="1">
    <location>
        <begin position="47"/>
        <end position="72"/>
    </location>
</feature>
<dbReference type="AlphaFoldDB" id="A0AA85J669"/>
<proteinExistence type="predicted"/>
<protein>
    <submittedName>
        <fullName evidence="3">Uncharacterized protein</fullName>
    </submittedName>
</protein>